<dbReference type="InterPro" id="IPR006061">
    <property type="entry name" value="SBP_1_CS"/>
</dbReference>
<dbReference type="PROSITE" id="PS51257">
    <property type="entry name" value="PROKAR_LIPOPROTEIN"/>
    <property type="match status" value="1"/>
</dbReference>
<dbReference type="Proteomes" id="UP000267017">
    <property type="component" value="Unassembled WGS sequence"/>
</dbReference>
<accession>A0A3P3TZG4</accession>
<keyword evidence="10" id="KW-1185">Reference proteome</keyword>
<dbReference type="PROSITE" id="PS01037">
    <property type="entry name" value="SBP_BACTERIAL_1"/>
    <property type="match status" value="1"/>
</dbReference>
<dbReference type="Pfam" id="PF01547">
    <property type="entry name" value="SBP_bac_1"/>
    <property type="match status" value="1"/>
</dbReference>
<evidence type="ECO:0000256" key="2">
    <source>
        <dbReference type="ARBA" id="ARBA00022448"/>
    </source>
</evidence>
<protein>
    <submittedName>
        <fullName evidence="9">Extracellular solute-binding protein</fullName>
    </submittedName>
</protein>
<evidence type="ECO:0000256" key="4">
    <source>
        <dbReference type="ARBA" id="ARBA00022729"/>
    </source>
</evidence>
<dbReference type="GO" id="GO:0055085">
    <property type="term" value="P:transmembrane transport"/>
    <property type="evidence" value="ECO:0007669"/>
    <property type="project" value="InterPro"/>
</dbReference>
<evidence type="ECO:0000313" key="9">
    <source>
        <dbReference type="EMBL" id="RRJ63502.1"/>
    </source>
</evidence>
<dbReference type="Gene3D" id="3.40.190.10">
    <property type="entry name" value="Periplasmic binding protein-like II"/>
    <property type="match status" value="2"/>
</dbReference>
<dbReference type="EMBL" id="RRCN01000001">
    <property type="protein sequence ID" value="RRJ63502.1"/>
    <property type="molecule type" value="Genomic_DNA"/>
</dbReference>
<feature type="chain" id="PRO_5039431362" evidence="8">
    <location>
        <begin position="20"/>
        <end position="418"/>
    </location>
</feature>
<reference evidence="9 10" key="1">
    <citation type="submission" date="2018-11" db="EMBL/GenBank/DDBJ databases">
        <title>Genome sequencing of Paenibacillus sp. KCOM 3021 (= ChDC PVNT-B20).</title>
        <authorList>
            <person name="Kook J.-K."/>
            <person name="Park S.-N."/>
            <person name="Lim Y.K."/>
        </authorList>
    </citation>
    <scope>NUCLEOTIDE SEQUENCE [LARGE SCALE GENOMIC DNA]</scope>
    <source>
        <strain evidence="9 10">KCOM 3021</strain>
    </source>
</reference>
<dbReference type="InterPro" id="IPR050490">
    <property type="entry name" value="Bact_solute-bd_prot1"/>
</dbReference>
<dbReference type="SUPFAM" id="SSF53850">
    <property type="entry name" value="Periplasmic binding protein-like II"/>
    <property type="match status" value="1"/>
</dbReference>
<keyword evidence="2" id="KW-0813">Transport</keyword>
<evidence type="ECO:0000256" key="7">
    <source>
        <dbReference type="ARBA" id="ARBA00023288"/>
    </source>
</evidence>
<evidence type="ECO:0000313" key="10">
    <source>
        <dbReference type="Proteomes" id="UP000267017"/>
    </source>
</evidence>
<dbReference type="AlphaFoldDB" id="A0A3P3TZG4"/>
<keyword evidence="4 8" id="KW-0732">Signal</keyword>
<dbReference type="PANTHER" id="PTHR43649">
    <property type="entry name" value="ARABINOSE-BINDING PROTEIN-RELATED"/>
    <property type="match status" value="1"/>
</dbReference>
<name>A0A3P3TZG4_9BACL</name>
<keyword evidence="3" id="KW-1003">Cell membrane</keyword>
<feature type="signal peptide" evidence="8">
    <location>
        <begin position="1"/>
        <end position="19"/>
    </location>
</feature>
<comment type="caution">
    <text evidence="9">The sequence shown here is derived from an EMBL/GenBank/DDBJ whole genome shotgun (WGS) entry which is preliminary data.</text>
</comment>
<evidence type="ECO:0000256" key="6">
    <source>
        <dbReference type="ARBA" id="ARBA00023139"/>
    </source>
</evidence>
<dbReference type="OrthoDB" id="9798191at2"/>
<dbReference type="InterPro" id="IPR006059">
    <property type="entry name" value="SBP"/>
</dbReference>
<evidence type="ECO:0000256" key="5">
    <source>
        <dbReference type="ARBA" id="ARBA00023136"/>
    </source>
</evidence>
<gene>
    <name evidence="9" type="ORF">EHV15_11620</name>
</gene>
<keyword evidence="7" id="KW-0449">Lipoprotein</keyword>
<organism evidence="9 10">
    <name type="scientific">Paenibacillus oralis</name>
    <dbReference type="NCBI Taxonomy" id="2490856"/>
    <lineage>
        <taxon>Bacteria</taxon>
        <taxon>Bacillati</taxon>
        <taxon>Bacillota</taxon>
        <taxon>Bacilli</taxon>
        <taxon>Bacillales</taxon>
        <taxon>Paenibacillaceae</taxon>
        <taxon>Paenibacillus</taxon>
    </lineage>
</organism>
<proteinExistence type="inferred from homology"/>
<comment type="similarity">
    <text evidence="1">Belongs to the bacterial solute-binding protein 1 family.</text>
</comment>
<evidence type="ECO:0000256" key="8">
    <source>
        <dbReference type="SAM" id="SignalP"/>
    </source>
</evidence>
<keyword evidence="5" id="KW-0472">Membrane</keyword>
<evidence type="ECO:0000256" key="3">
    <source>
        <dbReference type="ARBA" id="ARBA00022475"/>
    </source>
</evidence>
<dbReference type="RefSeq" id="WP_128631338.1">
    <property type="nucleotide sequence ID" value="NZ_RRCN01000001.1"/>
</dbReference>
<evidence type="ECO:0000256" key="1">
    <source>
        <dbReference type="ARBA" id="ARBA00008520"/>
    </source>
</evidence>
<sequence length="418" mass="45207">MKTKKILGISMLALMLVVAGCGGKSSGGGAGEGANANQGSGEQVTLEIFNQKSEVKDYLNQIIANFEAENPNIKVNQVQVPDSRKVLYNRLASNDAPDIMSIFPNESDFKTQAESDYFMDLTGTDVLANINPQFLDGVKVNGKDYSAPLTVNAYGIFYNAGKFAELGLKVPATWAELEQTAAAIKEKSAIPFATSFKAAWSAGHLTEALLTNAVGYEAANGFFQDASVKAADDPGIQKLIAQMDFIRDNSQPDAAGADYPDAVNLFATGQALMLPQGIWAVPVIEQAGMEDEYKMFPIPNENGNGAVVGGIDYALAISASTEHPEEAKKFVKFMADQQTAQYLADNEKSPSTITGVKADAPQTEDVTKLITEDGRYYPWLHFNWKAGLDSSWGTETSAYLIMKDKDALLKWINQEFGK</sequence>
<keyword evidence="6" id="KW-0564">Palmitate</keyword>
<dbReference type="PANTHER" id="PTHR43649:SF33">
    <property type="entry name" value="POLYGALACTURONAN_RHAMNOGALACTURONAN-BINDING PROTEIN YTCQ"/>
    <property type="match status" value="1"/>
</dbReference>